<accession>A0A8J5YF15</accession>
<protein>
    <recommendedName>
        <fullName evidence="1">Zinc knuckle CX2CX4HX4C domain-containing protein</fullName>
    </recommendedName>
</protein>
<keyword evidence="3" id="KW-1185">Reference proteome</keyword>
<dbReference type="PANTHER" id="PTHR31286:SF153">
    <property type="entry name" value="DUF4283 DOMAIN PROTEIN"/>
    <property type="match status" value="1"/>
</dbReference>
<evidence type="ECO:0000259" key="1">
    <source>
        <dbReference type="Pfam" id="PF14392"/>
    </source>
</evidence>
<name>A0A8J5YF15_9ROSI</name>
<dbReference type="Pfam" id="PF14392">
    <property type="entry name" value="zf-CCHC_4"/>
    <property type="match status" value="1"/>
</dbReference>
<dbReference type="Proteomes" id="UP000701853">
    <property type="component" value="Chromosome 7"/>
</dbReference>
<sequence>MESEFAGLTINEEEEAILQVQIEPNPEKEVGAYRLVGCFLTASIIYFPAMNSTMANLWHPVRGVQVRDLREKGTYMEYDGSSLGKENRNFIRVRVQIDVRRPLKKKKQMMFYGSCSYVRFKYERLSLFCFYCGRLGHSDSFYEAKIALGVEVAEMGWDLSLRAQSRRALAMTSVWLREKGEGEWGDNREGRQILGHKGKLDPILGVNLEGRLSTVWKEGGNSSVGQFHTLMEHDLQDDVLIREEGKKRGRGRLKIYRLRKSLIPWRSRGGLGLAWRGDSNVRLQSFSKRHIDVIIEEEGERIKWRFTGFYRSLYSEGRDEAWNLLRQLGNDGGTHGWCVETLMK</sequence>
<dbReference type="EMBL" id="JAHUZN010000007">
    <property type="protein sequence ID" value="KAG8488043.1"/>
    <property type="molecule type" value="Genomic_DNA"/>
</dbReference>
<evidence type="ECO:0000313" key="2">
    <source>
        <dbReference type="EMBL" id="KAG8488043.1"/>
    </source>
</evidence>
<gene>
    <name evidence="2" type="ORF">CXB51_018736</name>
</gene>
<proteinExistence type="predicted"/>
<organism evidence="2 3">
    <name type="scientific">Gossypium anomalum</name>
    <dbReference type="NCBI Taxonomy" id="47600"/>
    <lineage>
        <taxon>Eukaryota</taxon>
        <taxon>Viridiplantae</taxon>
        <taxon>Streptophyta</taxon>
        <taxon>Embryophyta</taxon>
        <taxon>Tracheophyta</taxon>
        <taxon>Spermatophyta</taxon>
        <taxon>Magnoliopsida</taxon>
        <taxon>eudicotyledons</taxon>
        <taxon>Gunneridae</taxon>
        <taxon>Pentapetalae</taxon>
        <taxon>rosids</taxon>
        <taxon>malvids</taxon>
        <taxon>Malvales</taxon>
        <taxon>Malvaceae</taxon>
        <taxon>Malvoideae</taxon>
        <taxon>Gossypium</taxon>
    </lineage>
</organism>
<comment type="caution">
    <text evidence="2">The sequence shown here is derived from an EMBL/GenBank/DDBJ whole genome shotgun (WGS) entry which is preliminary data.</text>
</comment>
<dbReference type="AlphaFoldDB" id="A0A8J5YF15"/>
<dbReference type="InterPro" id="IPR025836">
    <property type="entry name" value="Zn_knuckle_CX2CX4HX4C"/>
</dbReference>
<reference evidence="2 3" key="1">
    <citation type="journal article" date="2021" name="bioRxiv">
        <title>The Gossypium anomalum genome as a resource for cotton improvement and evolutionary analysis of hybrid incompatibility.</title>
        <authorList>
            <person name="Grover C.E."/>
            <person name="Yuan D."/>
            <person name="Arick M.A."/>
            <person name="Miller E.R."/>
            <person name="Hu G."/>
            <person name="Peterson D.G."/>
            <person name="Wendel J.F."/>
            <person name="Udall J.A."/>
        </authorList>
    </citation>
    <scope>NUCLEOTIDE SEQUENCE [LARGE SCALE GENOMIC DNA]</scope>
    <source>
        <strain evidence="2">JFW-Udall</strain>
        <tissue evidence="2">Leaf</tissue>
    </source>
</reference>
<evidence type="ECO:0000313" key="3">
    <source>
        <dbReference type="Proteomes" id="UP000701853"/>
    </source>
</evidence>
<dbReference type="OrthoDB" id="1000385at2759"/>
<dbReference type="InterPro" id="IPR040256">
    <property type="entry name" value="At4g02000-like"/>
</dbReference>
<feature type="domain" description="Zinc knuckle CX2CX4HX4C" evidence="1">
    <location>
        <begin position="97"/>
        <end position="142"/>
    </location>
</feature>
<dbReference type="PANTHER" id="PTHR31286">
    <property type="entry name" value="GLYCINE-RICH CELL WALL STRUCTURAL PROTEIN 1.8-LIKE"/>
    <property type="match status" value="1"/>
</dbReference>